<sequence>MSPAIGGRPCNKIRHIVRIRQMLQGWRRKARVTAAAALRSPPSDVPAGHVAVSVGSGCRRFVVRATYLNHPMFQKLLAQAEEEYGFAAGDGPLSLPCDEDCFEEVLRFVSRADSASGSLSARFCHVDIMKRLDKLAAESRPLLPDLSDRSIC</sequence>
<dbReference type="PANTHER" id="PTHR31374">
    <property type="entry name" value="AUXIN-INDUCED PROTEIN-LIKE-RELATED"/>
    <property type="match status" value="1"/>
</dbReference>
<gene>
    <name evidence="2" type="primary">SAUR44</name>
</gene>
<proteinExistence type="evidence at transcript level"/>
<evidence type="ECO:0000313" key="2">
    <source>
        <dbReference type="EMBL" id="AMQ09569.1"/>
    </source>
</evidence>
<dbReference type="Pfam" id="PF02519">
    <property type="entry name" value="Auxin_inducible"/>
    <property type="match status" value="1"/>
</dbReference>
<dbReference type="PANTHER" id="PTHR31374:SF183">
    <property type="entry name" value="SAUR-LIKE AUXIN-RESPONSIVE PROTEIN FAMILY"/>
    <property type="match status" value="1"/>
</dbReference>
<evidence type="ECO:0000256" key="1">
    <source>
        <dbReference type="ARBA" id="ARBA00006974"/>
    </source>
</evidence>
<dbReference type="GO" id="GO:0009733">
    <property type="term" value="P:response to auxin"/>
    <property type="evidence" value="ECO:0007669"/>
    <property type="project" value="InterPro"/>
</dbReference>
<protein>
    <submittedName>
        <fullName evidence="2">Small auxin up regulated protein</fullName>
    </submittedName>
</protein>
<organism evidence="2">
    <name type="scientific">Boehmeria nivea</name>
    <name type="common">Chinese grass</name>
    <name type="synonym">Urtica nivea</name>
    <dbReference type="NCBI Taxonomy" id="83906"/>
    <lineage>
        <taxon>Eukaryota</taxon>
        <taxon>Viridiplantae</taxon>
        <taxon>Streptophyta</taxon>
        <taxon>Embryophyta</taxon>
        <taxon>Tracheophyta</taxon>
        <taxon>Spermatophyta</taxon>
        <taxon>Magnoliopsida</taxon>
        <taxon>eudicotyledons</taxon>
        <taxon>Gunneridae</taxon>
        <taxon>Pentapetalae</taxon>
        <taxon>rosids</taxon>
        <taxon>fabids</taxon>
        <taxon>Rosales</taxon>
        <taxon>Urticaceae</taxon>
        <taxon>Boehmeria</taxon>
    </lineage>
</organism>
<dbReference type="EMBL" id="KR076483">
    <property type="protein sequence ID" value="AMQ09569.1"/>
    <property type="molecule type" value="mRNA"/>
</dbReference>
<dbReference type="InterPro" id="IPR003676">
    <property type="entry name" value="SAUR_fam"/>
</dbReference>
<name>A0A172J227_BOENI</name>
<reference evidence="2" key="1">
    <citation type="journal article" date="2016" name="J. Genet.">
        <title>Identification of small auxin-up RNA (SAUR) genes in Urticales plants: mulberry (Morus notabilis), hemp (Cannabis sativa) and ramie (Boehmeria nivea).</title>
        <authorList>
            <person name="Huang X."/>
            <person name="Bao Y."/>
            <person name="Wang B.O."/>
            <person name="Liu L."/>
            <person name="Chen J."/>
            <person name="Dai L."/>
            <person name="Baloch S.U."/>
            <person name="Peng D."/>
        </authorList>
    </citation>
    <scope>NUCLEOTIDE SEQUENCE</scope>
</reference>
<comment type="similarity">
    <text evidence="1">Belongs to the ARG7 family.</text>
</comment>
<accession>A0A172J227</accession>
<dbReference type="AlphaFoldDB" id="A0A172J227"/>